<protein>
    <recommendedName>
        <fullName evidence="1">Formyl transferase N-terminal domain-containing protein</fullName>
    </recommendedName>
</protein>
<reference evidence="2 3" key="1">
    <citation type="journal article" date="2019" name="Int. J. Syst. Evol. Microbiol.">
        <title>The Global Catalogue of Microorganisms (GCM) 10K type strain sequencing project: providing services to taxonomists for standard genome sequencing and annotation.</title>
        <authorList>
            <consortium name="The Broad Institute Genomics Platform"/>
            <consortium name="The Broad Institute Genome Sequencing Center for Infectious Disease"/>
            <person name="Wu L."/>
            <person name="Ma J."/>
        </authorList>
    </citation>
    <scope>NUCLEOTIDE SEQUENCE [LARGE SCALE GENOMIC DNA]</scope>
    <source>
        <strain evidence="2 3">JCM 13004</strain>
    </source>
</reference>
<dbReference type="PANTHER" id="PTHR11138">
    <property type="entry name" value="METHIONYL-TRNA FORMYLTRANSFERASE"/>
    <property type="match status" value="1"/>
</dbReference>
<dbReference type="Pfam" id="PF00551">
    <property type="entry name" value="Formyl_trans_N"/>
    <property type="match status" value="1"/>
</dbReference>
<name>A0ABN1WI27_9ACTN</name>
<evidence type="ECO:0000313" key="2">
    <source>
        <dbReference type="EMBL" id="GAA1248389.1"/>
    </source>
</evidence>
<keyword evidence="3" id="KW-1185">Reference proteome</keyword>
<dbReference type="RefSeq" id="WP_344443612.1">
    <property type="nucleotide sequence ID" value="NZ_BAAALF010000083.1"/>
</dbReference>
<feature type="domain" description="Formyl transferase N-terminal" evidence="1">
    <location>
        <begin position="117"/>
        <end position="230"/>
    </location>
</feature>
<proteinExistence type="predicted"/>
<dbReference type="Gene3D" id="3.40.50.12230">
    <property type="match status" value="1"/>
</dbReference>
<sequence>MQVKQATLRNPVGRARHLKIAIIMGSDVTSHLIVNRLLGVLQAANVSFVLCLTRSRASARRPLALRQLFFVEHTLLQDHAYPYIDAYADPAAGRLNTPDGWKRLRLPNVEVRQVEDVNAPEFVSGLRTAGIDLAVSVRCYQKFQPPILQALGGPDSGSLFVNLHPGLLPEYRGVNTFLRSMQEGAPEAGFTLHHLEPDWDTGPVIGQARFPLSYARSVHENMLAHVTDAASLILRLVLRLAGGHDVPARSQDHSAARYFSHPTEGELEELRDRGIAVFRASSVVDALTDAFFGALPDAAGLRAVLTAALAEAGIPYDHPRGPRAPAVLVGEH</sequence>
<dbReference type="Proteomes" id="UP001500037">
    <property type="component" value="Unassembled WGS sequence"/>
</dbReference>
<organism evidence="2 3">
    <name type="scientific">Kitasatospora nipponensis</name>
    <dbReference type="NCBI Taxonomy" id="258049"/>
    <lineage>
        <taxon>Bacteria</taxon>
        <taxon>Bacillati</taxon>
        <taxon>Actinomycetota</taxon>
        <taxon>Actinomycetes</taxon>
        <taxon>Kitasatosporales</taxon>
        <taxon>Streptomycetaceae</taxon>
        <taxon>Kitasatospora</taxon>
    </lineage>
</organism>
<dbReference type="InterPro" id="IPR002376">
    <property type="entry name" value="Formyl_transf_N"/>
</dbReference>
<evidence type="ECO:0000313" key="3">
    <source>
        <dbReference type="Proteomes" id="UP001500037"/>
    </source>
</evidence>
<accession>A0ABN1WI27</accession>
<dbReference type="InterPro" id="IPR036477">
    <property type="entry name" value="Formyl_transf_N_sf"/>
</dbReference>
<evidence type="ECO:0000259" key="1">
    <source>
        <dbReference type="Pfam" id="PF00551"/>
    </source>
</evidence>
<dbReference type="PANTHER" id="PTHR11138:SF5">
    <property type="entry name" value="METHIONYL-TRNA FORMYLTRANSFERASE, MITOCHONDRIAL"/>
    <property type="match status" value="1"/>
</dbReference>
<dbReference type="EMBL" id="BAAALF010000083">
    <property type="protein sequence ID" value="GAA1248389.1"/>
    <property type="molecule type" value="Genomic_DNA"/>
</dbReference>
<dbReference type="SUPFAM" id="SSF53328">
    <property type="entry name" value="Formyltransferase"/>
    <property type="match status" value="1"/>
</dbReference>
<comment type="caution">
    <text evidence="2">The sequence shown here is derived from an EMBL/GenBank/DDBJ whole genome shotgun (WGS) entry which is preliminary data.</text>
</comment>
<gene>
    <name evidence="2" type="ORF">GCM10009665_44060</name>
</gene>